<feature type="compositionally biased region" description="Low complexity" evidence="3">
    <location>
        <begin position="466"/>
        <end position="487"/>
    </location>
</feature>
<dbReference type="InterPro" id="IPR018202">
    <property type="entry name" value="Ser_caboxypep_ser_AS"/>
</dbReference>
<dbReference type="InterPro" id="IPR001563">
    <property type="entry name" value="Peptidase_S10"/>
</dbReference>
<accession>A0A915D7U0</accession>
<comment type="similarity">
    <text evidence="1 2">Belongs to the peptidase S10 family.</text>
</comment>
<dbReference type="Proteomes" id="UP000887574">
    <property type="component" value="Unplaced"/>
</dbReference>
<evidence type="ECO:0000256" key="3">
    <source>
        <dbReference type="SAM" id="MobiDB-lite"/>
    </source>
</evidence>
<dbReference type="WBParaSite" id="jg16927">
    <property type="protein sequence ID" value="jg16927"/>
    <property type="gene ID" value="jg16927"/>
</dbReference>
<keyword evidence="2" id="KW-0645">Protease</keyword>
<feature type="compositionally biased region" description="Polar residues" evidence="3">
    <location>
        <begin position="450"/>
        <end position="462"/>
    </location>
</feature>
<name>A0A915D7U0_9BILA</name>
<evidence type="ECO:0000256" key="2">
    <source>
        <dbReference type="RuleBase" id="RU361156"/>
    </source>
</evidence>
<reference evidence="5" key="1">
    <citation type="submission" date="2022-11" db="UniProtKB">
        <authorList>
            <consortium name="WormBaseParasite"/>
        </authorList>
    </citation>
    <scope>IDENTIFICATION</scope>
</reference>
<dbReference type="GO" id="GO:0006508">
    <property type="term" value="P:proteolysis"/>
    <property type="evidence" value="ECO:0007669"/>
    <property type="project" value="UniProtKB-KW"/>
</dbReference>
<dbReference type="Pfam" id="PF00450">
    <property type="entry name" value="Peptidase_S10"/>
    <property type="match status" value="1"/>
</dbReference>
<evidence type="ECO:0000313" key="5">
    <source>
        <dbReference type="WBParaSite" id="jg16927"/>
    </source>
</evidence>
<dbReference type="Gene3D" id="3.40.50.1820">
    <property type="entry name" value="alpha/beta hydrolase"/>
    <property type="match status" value="1"/>
</dbReference>
<dbReference type="AlphaFoldDB" id="A0A915D7U0"/>
<dbReference type="PROSITE" id="PS00131">
    <property type="entry name" value="CARBOXYPEPT_SER_SER"/>
    <property type="match status" value="1"/>
</dbReference>
<feature type="region of interest" description="Disordered" evidence="3">
    <location>
        <begin position="448"/>
        <end position="487"/>
    </location>
</feature>
<sequence>MFYWLVEPQYDQRNAPVLLWLSGGPGCSGSGALLTENGPFLVNPDGRTLFENVFSWNKAAYVIYLDSPRGVGFSYQNQTENSDNNEWNDPLSAADIVSAIKQIYQIYPVLSERRFYLTGESYAGVYVPTVASQLIKELEKGEHGPFSGLGINLRGIAIGNGFFSFKWIFSTHMDEIRKCCQPLNELYCHIPEDSDCDLLKDGFMERFLAIRNHIDSFNIYRQCYQRQNSDDQDATNILLNYGSNDASFGFPCYALNSVEKYLSQAHVRESLHVPDFVQKWKFCNDTINQKYDHTYFDAAKDMGETFKEILSSNYVLENTEEPFRILAYNGDSDLVCSFLEAEFFLEQLVEEQKTKSIGKKTAAKHPWYYSQTPNISVVAGFHKSYSFSSSSSNAVVASLDFLTVKGAGHFAAVDRSGPTLQMISNFVGKNINYSQPLKYPLMRSHLKSQYEPNPASQNSPNRGSVPALSSASPPSPLTTTQDSTTLTSGAQKSKDCFLIRLICFFLIVNLF</sequence>
<dbReference type="GO" id="GO:0004185">
    <property type="term" value="F:serine-type carboxypeptidase activity"/>
    <property type="evidence" value="ECO:0007669"/>
    <property type="project" value="UniProtKB-UniRule"/>
</dbReference>
<proteinExistence type="inferred from homology"/>
<dbReference type="SUPFAM" id="SSF53474">
    <property type="entry name" value="alpha/beta-Hydrolases"/>
    <property type="match status" value="1"/>
</dbReference>
<keyword evidence="4" id="KW-1185">Reference proteome</keyword>
<keyword evidence="2" id="KW-0121">Carboxypeptidase</keyword>
<dbReference type="InterPro" id="IPR029058">
    <property type="entry name" value="AB_hydrolase_fold"/>
</dbReference>
<dbReference type="PANTHER" id="PTHR11802:SF201">
    <property type="entry name" value="CARBOXYPEPTIDASE"/>
    <property type="match status" value="1"/>
</dbReference>
<keyword evidence="2" id="KW-0378">Hydrolase</keyword>
<dbReference type="PANTHER" id="PTHR11802">
    <property type="entry name" value="SERINE PROTEASE FAMILY S10 SERINE CARBOXYPEPTIDASE"/>
    <property type="match status" value="1"/>
</dbReference>
<dbReference type="PRINTS" id="PR00724">
    <property type="entry name" value="CRBOXYPTASEC"/>
</dbReference>
<dbReference type="EC" id="3.4.16.-" evidence="2"/>
<organism evidence="4 5">
    <name type="scientific">Ditylenchus dipsaci</name>
    <dbReference type="NCBI Taxonomy" id="166011"/>
    <lineage>
        <taxon>Eukaryota</taxon>
        <taxon>Metazoa</taxon>
        <taxon>Ecdysozoa</taxon>
        <taxon>Nematoda</taxon>
        <taxon>Chromadorea</taxon>
        <taxon>Rhabditida</taxon>
        <taxon>Tylenchina</taxon>
        <taxon>Tylenchomorpha</taxon>
        <taxon>Sphaerularioidea</taxon>
        <taxon>Anguinidae</taxon>
        <taxon>Anguininae</taxon>
        <taxon>Ditylenchus</taxon>
    </lineage>
</organism>
<evidence type="ECO:0000256" key="1">
    <source>
        <dbReference type="ARBA" id="ARBA00009431"/>
    </source>
</evidence>
<evidence type="ECO:0000313" key="4">
    <source>
        <dbReference type="Proteomes" id="UP000887574"/>
    </source>
</evidence>
<protein>
    <recommendedName>
        <fullName evidence="2">Carboxypeptidase</fullName>
        <ecNumber evidence="2">3.4.16.-</ecNumber>
    </recommendedName>
</protein>